<comment type="caution">
    <text evidence="1">The sequence shown here is derived from an EMBL/GenBank/DDBJ whole genome shotgun (WGS) entry which is preliminary data.</text>
</comment>
<dbReference type="SUPFAM" id="SSF56112">
    <property type="entry name" value="Protein kinase-like (PK-like)"/>
    <property type="match status" value="1"/>
</dbReference>
<organism evidence="1 2">
    <name type="scientific">Nocardioides jiangsuensis</name>
    <dbReference type="NCBI Taxonomy" id="2866161"/>
    <lineage>
        <taxon>Bacteria</taxon>
        <taxon>Bacillati</taxon>
        <taxon>Actinomycetota</taxon>
        <taxon>Actinomycetes</taxon>
        <taxon>Propionibacteriales</taxon>
        <taxon>Nocardioidaceae</taxon>
        <taxon>Nocardioides</taxon>
    </lineage>
</organism>
<reference evidence="1 2" key="1">
    <citation type="submission" date="2021-08" db="EMBL/GenBank/DDBJ databases">
        <title>Nocardioides bacterium WL0053 sp. nov., isolated from the sediment.</title>
        <authorList>
            <person name="Wang L."/>
            <person name="Zhang D."/>
            <person name="Zhang A."/>
        </authorList>
    </citation>
    <scope>NUCLEOTIDE SEQUENCE [LARGE SCALE GENOMIC DNA]</scope>
    <source>
        <strain evidence="1 2">WL0053</strain>
    </source>
</reference>
<dbReference type="Proteomes" id="UP000754710">
    <property type="component" value="Unassembled WGS sequence"/>
</dbReference>
<name>A0ABS7RT03_9ACTN</name>
<evidence type="ECO:0000313" key="1">
    <source>
        <dbReference type="EMBL" id="MBY9076762.1"/>
    </source>
</evidence>
<protein>
    <submittedName>
        <fullName evidence="1">Aminoglycoside phosphotransferase family protein</fullName>
    </submittedName>
</protein>
<dbReference type="Pfam" id="PF04655">
    <property type="entry name" value="APH_6_hur"/>
    <property type="match status" value="1"/>
</dbReference>
<dbReference type="EMBL" id="JAIEZQ010000003">
    <property type="protein sequence ID" value="MBY9076762.1"/>
    <property type="molecule type" value="Genomic_DNA"/>
</dbReference>
<evidence type="ECO:0000313" key="2">
    <source>
        <dbReference type="Proteomes" id="UP000754710"/>
    </source>
</evidence>
<dbReference type="Gene3D" id="3.90.1200.10">
    <property type="match status" value="1"/>
</dbReference>
<keyword evidence="2" id="KW-1185">Reference proteome</keyword>
<accession>A0ABS7RT03</accession>
<dbReference type="InterPro" id="IPR011009">
    <property type="entry name" value="Kinase-like_dom_sf"/>
</dbReference>
<dbReference type="InterPro" id="IPR006748">
    <property type="entry name" value="NH2Glyco/OHUrea_AB-resist_kin"/>
</dbReference>
<dbReference type="RefSeq" id="WP_221026547.1">
    <property type="nucleotide sequence ID" value="NZ_JAIEZQ010000003.1"/>
</dbReference>
<gene>
    <name evidence="1" type="ORF">K1X13_18175</name>
</gene>
<sequence>MTLLPFDLPPGLLAFAERGEAWASWLAALPRLVRDVGEEWELAFDGAPMHGYCALVVPVRTTGGRPAVLKATWPHDEAEHEHLGLQAWAGNGVVRLYRADPRRQVMLLERLHAGEDLTALWDVEACEIVAGLYSRIHVPALPQLRTLTSYVSRWADDMERLPHDAPVPRRLVEQALSLARDLAADDASVGTMIHGDLHYENVLAGDREPWLVIDPEPMSGDPHYEVAPLLWNRWDEVVASGDVRDAVRRRFHTVVDTAELDEGRARDWVVVREMNNAMWTIQDAARAGAAMTREDRDWITRAIAIAKAVQD</sequence>
<proteinExistence type="predicted"/>